<dbReference type="EMBL" id="BMJJ01000009">
    <property type="protein sequence ID" value="GGD30887.1"/>
    <property type="molecule type" value="Genomic_DNA"/>
</dbReference>
<sequence>MRTRSAKQAAKRVGRPIDPYDYSEGNRLSTKRRAELTQDLTNGFDANYLADLHAEDPEMYRRFLASAARQKGPLNCVYFIRMGTTDAIKVGKAWNGLTRCLQLQVSSPLQLEFAAFVSFIDETTMHFAELFAHNQCRQLGIGRLKGEWFNMNRAQIEAVYENLMTEYHGKIVGAVRKWDKS</sequence>
<accession>A0A916Y4Q4</accession>
<dbReference type="AlphaFoldDB" id="A0A916Y4Q4"/>
<dbReference type="RefSeq" id="WP_188853555.1">
    <property type="nucleotide sequence ID" value="NZ_BMJJ01000009.1"/>
</dbReference>
<protein>
    <submittedName>
        <fullName evidence="2">Uncharacterized protein</fullName>
    </submittedName>
</protein>
<gene>
    <name evidence="2" type="ORF">GCM10011335_37430</name>
</gene>
<organism evidence="2 3">
    <name type="scientific">Aureimonas glaciei</name>
    <dbReference type="NCBI Taxonomy" id="1776957"/>
    <lineage>
        <taxon>Bacteria</taxon>
        <taxon>Pseudomonadati</taxon>
        <taxon>Pseudomonadota</taxon>
        <taxon>Alphaproteobacteria</taxon>
        <taxon>Hyphomicrobiales</taxon>
        <taxon>Aurantimonadaceae</taxon>
        <taxon>Aureimonas</taxon>
    </lineage>
</organism>
<comment type="caution">
    <text evidence="2">The sequence shown here is derived from an EMBL/GenBank/DDBJ whole genome shotgun (WGS) entry which is preliminary data.</text>
</comment>
<dbReference type="Proteomes" id="UP000613160">
    <property type="component" value="Unassembled WGS sequence"/>
</dbReference>
<reference evidence="2" key="2">
    <citation type="submission" date="2020-09" db="EMBL/GenBank/DDBJ databases">
        <authorList>
            <person name="Sun Q."/>
            <person name="Zhou Y."/>
        </authorList>
    </citation>
    <scope>NUCLEOTIDE SEQUENCE</scope>
    <source>
        <strain evidence="2">CGMCC 1.15493</strain>
    </source>
</reference>
<feature type="region of interest" description="Disordered" evidence="1">
    <location>
        <begin position="1"/>
        <end position="25"/>
    </location>
</feature>
<name>A0A916Y4Q4_9HYPH</name>
<proteinExistence type="predicted"/>
<reference evidence="2" key="1">
    <citation type="journal article" date="2014" name="Int. J. Syst. Evol. Microbiol.">
        <title>Complete genome sequence of Corynebacterium casei LMG S-19264T (=DSM 44701T), isolated from a smear-ripened cheese.</title>
        <authorList>
            <consortium name="US DOE Joint Genome Institute (JGI-PGF)"/>
            <person name="Walter F."/>
            <person name="Albersmeier A."/>
            <person name="Kalinowski J."/>
            <person name="Ruckert C."/>
        </authorList>
    </citation>
    <scope>NUCLEOTIDE SEQUENCE</scope>
    <source>
        <strain evidence="2">CGMCC 1.15493</strain>
    </source>
</reference>
<evidence type="ECO:0000313" key="3">
    <source>
        <dbReference type="Proteomes" id="UP000613160"/>
    </source>
</evidence>
<keyword evidence="3" id="KW-1185">Reference proteome</keyword>
<feature type="compositionally biased region" description="Basic residues" evidence="1">
    <location>
        <begin position="1"/>
        <end position="14"/>
    </location>
</feature>
<evidence type="ECO:0000256" key="1">
    <source>
        <dbReference type="SAM" id="MobiDB-lite"/>
    </source>
</evidence>
<evidence type="ECO:0000313" key="2">
    <source>
        <dbReference type="EMBL" id="GGD30887.1"/>
    </source>
</evidence>